<keyword evidence="3" id="KW-1185">Reference proteome</keyword>
<sequence>MEAFLGQIQPFGFNFAPRGWALCAGQLLSISSNTALFSLLGTNYGGDGRTTYGLPDLRGRTAVGEGNHPGSQFNWKMGETHGAERHTLNVTELPQHSFTAALTNVTGTLMATAADGTTETPQDGYILAKTIPGESRGDDPEKIYAPANSGSHVNLAGVSINGTASITSPGGNQSFSILQPTLGVNYSIAEVGIFPSRN</sequence>
<organism evidence="2 3">
    <name type="scientific">Pseudoalteromonas ruthenica</name>
    <dbReference type="NCBI Taxonomy" id="151081"/>
    <lineage>
        <taxon>Bacteria</taxon>
        <taxon>Pseudomonadati</taxon>
        <taxon>Pseudomonadota</taxon>
        <taxon>Gammaproteobacteria</taxon>
        <taxon>Alteromonadales</taxon>
        <taxon>Pseudoalteromonadaceae</taxon>
        <taxon>Pseudoalteromonas</taxon>
    </lineage>
</organism>
<dbReference type="OrthoDB" id="9810174at2"/>
<accession>A0A0F4PIJ3</accession>
<dbReference type="SUPFAM" id="SSF88874">
    <property type="entry name" value="Receptor-binding domain of short tail fibre protein gp12"/>
    <property type="match status" value="1"/>
</dbReference>
<dbReference type="Gene3D" id="3.90.1340.10">
    <property type="entry name" value="Phage tail collar domain"/>
    <property type="match status" value="1"/>
</dbReference>
<dbReference type="InterPro" id="IPR011083">
    <property type="entry name" value="Phage_tail_collar_dom"/>
</dbReference>
<protein>
    <recommendedName>
        <fullName evidence="1">Phage tail collar domain-containing protein</fullName>
    </recommendedName>
</protein>
<dbReference type="PATRIC" id="fig|151081.8.peg.3567"/>
<evidence type="ECO:0000259" key="1">
    <source>
        <dbReference type="Pfam" id="PF07484"/>
    </source>
</evidence>
<evidence type="ECO:0000313" key="3">
    <source>
        <dbReference type="Proteomes" id="UP000033664"/>
    </source>
</evidence>
<dbReference type="Proteomes" id="UP000033664">
    <property type="component" value="Unassembled WGS sequence"/>
</dbReference>
<dbReference type="Pfam" id="PF07484">
    <property type="entry name" value="Collar"/>
    <property type="match status" value="1"/>
</dbReference>
<evidence type="ECO:0000313" key="2">
    <source>
        <dbReference type="EMBL" id="KJY98307.1"/>
    </source>
</evidence>
<dbReference type="GeneID" id="58229042"/>
<proteinExistence type="predicted"/>
<dbReference type="AlphaFoldDB" id="A0A0F4PIJ3"/>
<feature type="domain" description="Phage tail collar" evidence="1">
    <location>
        <begin position="6"/>
        <end position="61"/>
    </location>
</feature>
<comment type="caution">
    <text evidence="2">The sequence shown here is derived from an EMBL/GenBank/DDBJ whole genome shotgun (WGS) entry which is preliminary data.</text>
</comment>
<name>A0A0F4PIJ3_9GAMM</name>
<dbReference type="InterPro" id="IPR037053">
    <property type="entry name" value="Phage_tail_collar_dom_sf"/>
</dbReference>
<dbReference type="EMBL" id="JXXZ01000010">
    <property type="protein sequence ID" value="KJY98307.1"/>
    <property type="molecule type" value="Genomic_DNA"/>
</dbReference>
<reference evidence="2 3" key="1">
    <citation type="journal article" date="2015" name="BMC Genomics">
        <title>Genome mining reveals unlocked bioactive potential of marine Gram-negative bacteria.</title>
        <authorList>
            <person name="Machado H."/>
            <person name="Sonnenschein E.C."/>
            <person name="Melchiorsen J."/>
            <person name="Gram L."/>
        </authorList>
    </citation>
    <scope>NUCLEOTIDE SEQUENCE [LARGE SCALE GENOMIC DNA]</scope>
    <source>
        <strain evidence="2 3">S3137</strain>
    </source>
</reference>
<gene>
    <name evidence="2" type="ORF">TW72_11115</name>
</gene>
<dbReference type="RefSeq" id="WP_045980521.1">
    <property type="nucleotide sequence ID" value="NZ_JXXY01000020.1"/>
</dbReference>